<reference evidence="4 5" key="1">
    <citation type="submission" date="2022-02" db="EMBL/GenBank/DDBJ databases">
        <title>The genome sequence of Shewanella sp. 3B26.</title>
        <authorList>
            <person name="Du J."/>
        </authorList>
    </citation>
    <scope>NUCLEOTIDE SEQUENCE [LARGE SCALE GENOMIC DNA]</scope>
    <source>
        <strain evidence="4 5">3B26</strain>
    </source>
</reference>
<dbReference type="Pfam" id="PF04375">
    <property type="entry name" value="HemX"/>
    <property type="match status" value="1"/>
</dbReference>
<feature type="region of interest" description="Disordered" evidence="2">
    <location>
        <begin position="1"/>
        <end position="38"/>
    </location>
</feature>
<dbReference type="PANTHER" id="PTHR38043">
    <property type="entry name" value="PROTEIN HEMX"/>
    <property type="match status" value="1"/>
</dbReference>
<keyword evidence="1" id="KW-0175">Coiled coil</keyword>
<feature type="coiled-coil region" evidence="1">
    <location>
        <begin position="96"/>
        <end position="130"/>
    </location>
</feature>
<dbReference type="PANTHER" id="PTHR38043:SF1">
    <property type="entry name" value="PROTEIN HEMX"/>
    <property type="match status" value="1"/>
</dbReference>
<comment type="caution">
    <text evidence="4">The sequence shown here is derived from an EMBL/GenBank/DDBJ whole genome shotgun (WGS) entry which is preliminary data.</text>
</comment>
<dbReference type="Proteomes" id="UP001297581">
    <property type="component" value="Unassembled WGS sequence"/>
</dbReference>
<dbReference type="EMBL" id="JAKUDL010000006">
    <property type="protein sequence ID" value="MCH4295951.1"/>
    <property type="molecule type" value="Genomic_DNA"/>
</dbReference>
<evidence type="ECO:0000256" key="1">
    <source>
        <dbReference type="SAM" id="Coils"/>
    </source>
</evidence>
<keyword evidence="5" id="KW-1185">Reference proteome</keyword>
<evidence type="ECO:0000256" key="2">
    <source>
        <dbReference type="SAM" id="MobiDB-lite"/>
    </source>
</evidence>
<evidence type="ECO:0000313" key="4">
    <source>
        <dbReference type="EMBL" id="MCH4295951.1"/>
    </source>
</evidence>
<feature type="transmembrane region" description="Helical" evidence="3">
    <location>
        <begin position="41"/>
        <end position="65"/>
    </location>
</feature>
<keyword evidence="3" id="KW-1133">Transmembrane helix</keyword>
<feature type="compositionally biased region" description="Polar residues" evidence="2">
    <location>
        <begin position="367"/>
        <end position="379"/>
    </location>
</feature>
<evidence type="ECO:0000313" key="5">
    <source>
        <dbReference type="Proteomes" id="UP001297581"/>
    </source>
</evidence>
<accession>A0AAJ1BJP9</accession>
<keyword evidence="3" id="KW-0472">Membrane</keyword>
<feature type="region of interest" description="Disordered" evidence="2">
    <location>
        <begin position="360"/>
        <end position="404"/>
    </location>
</feature>
<organism evidence="4 5">
    <name type="scientific">Shewanella zhuhaiensis</name>
    <dbReference type="NCBI Taxonomy" id="2919576"/>
    <lineage>
        <taxon>Bacteria</taxon>
        <taxon>Pseudomonadati</taxon>
        <taxon>Pseudomonadota</taxon>
        <taxon>Gammaproteobacteria</taxon>
        <taxon>Alteromonadales</taxon>
        <taxon>Shewanellaceae</taxon>
        <taxon>Shewanella</taxon>
    </lineage>
</organism>
<dbReference type="InterPro" id="IPR007470">
    <property type="entry name" value="HemX"/>
</dbReference>
<protein>
    <submittedName>
        <fullName evidence="4">Uroporphyrinogen-III C-methyltransferase</fullName>
    </submittedName>
</protein>
<sequence>MENQQQEAGRPEPQTLPAKDTPDTLSAPQKPEKPPRQGSSWALRLAVLLSLGMGAAALAGGYYLYQQLVEQFHHTKSLEESTAQALKAPMERLGQLEQRQRQVVALEQELGRLTADQIALEKRLANLSQKTPDDWLIAEADYLVRMAGRKLWLELDPGTALSLLKAADERIAAMQDPALFKLRKALAADMDQVASVRSTDIAGNVYALDEVMKRLEQLTPGQNKHEYTPEDIDTLSESIDDWQTNLAKSWQALIRDFVTVRHRSKDITPLLAPEQEWYLKQNIRSKLLQAQLALYRHDERSFREAVVTAEGWVKLYFSQDQGSGAQVVESLDKLANLRIDAIPISKFQSSDMLRSLVQDGVKPAAQAQESAPQDTQLTAPDSEPDSEPDANPEALPPSAEGINL</sequence>
<name>A0AAJ1BJP9_9GAMM</name>
<gene>
    <name evidence="4" type="ORF">MJ923_16715</name>
</gene>
<evidence type="ECO:0000256" key="3">
    <source>
        <dbReference type="SAM" id="Phobius"/>
    </source>
</evidence>
<dbReference type="AlphaFoldDB" id="A0AAJ1BJP9"/>
<proteinExistence type="predicted"/>
<keyword evidence="3" id="KW-0812">Transmembrane</keyword>
<dbReference type="RefSeq" id="WP_240592053.1">
    <property type="nucleotide sequence ID" value="NZ_JAKUDL010000006.1"/>
</dbReference>